<sequence length="137" mass="15057">MEIGVYRPGELTAADRAVWTAMQSQARLLGAPELANPFLSPEFTLAVGHCRRGVRIAVVREEGEPVAFFPFQRTRLGVGRAIGLGLSDAQGLVHRPGFQWDARELLRACSLAVWEFDHLVEGQKPFEWGPVAPSPPP</sequence>
<organism evidence="1 2">
    <name type="scientific">Streptomyces antimycoticus</name>
    <dbReference type="NCBI Taxonomy" id="68175"/>
    <lineage>
        <taxon>Bacteria</taxon>
        <taxon>Bacillati</taxon>
        <taxon>Actinomycetota</taxon>
        <taxon>Actinomycetes</taxon>
        <taxon>Kitasatosporales</taxon>
        <taxon>Streptomycetaceae</taxon>
        <taxon>Streptomyces</taxon>
        <taxon>Streptomyces violaceusniger group</taxon>
    </lineage>
</organism>
<dbReference type="AlphaFoldDB" id="A0A499USC9"/>
<evidence type="ECO:0008006" key="3">
    <source>
        <dbReference type="Google" id="ProtNLM"/>
    </source>
</evidence>
<reference evidence="1 2" key="1">
    <citation type="journal article" date="2020" name="Int. J. Syst. Evol. Microbiol.">
        <title>Reclassification of Streptomyces castelarensis and Streptomyces sporoclivatus as later heterotypic synonyms of Streptomyces antimycoticus.</title>
        <authorList>
            <person name="Komaki H."/>
            <person name="Tamura T."/>
        </authorList>
    </citation>
    <scope>NUCLEOTIDE SEQUENCE [LARGE SCALE GENOMIC DNA]</scope>
    <source>
        <strain evidence="1 2">NBRC 100767</strain>
    </source>
</reference>
<dbReference type="Proteomes" id="UP000463951">
    <property type="component" value="Chromosome"/>
</dbReference>
<name>A0A499USC9_9ACTN</name>
<evidence type="ECO:0000313" key="2">
    <source>
        <dbReference type="Proteomes" id="UP000463951"/>
    </source>
</evidence>
<protein>
    <recommendedName>
        <fullName evidence="3">BioF2-like acetyltransferase domain-containing protein</fullName>
    </recommendedName>
</protein>
<accession>A0A499USC9</accession>
<evidence type="ECO:0000313" key="1">
    <source>
        <dbReference type="EMBL" id="BBJ44883.1"/>
    </source>
</evidence>
<dbReference type="EMBL" id="AP019620">
    <property type="protein sequence ID" value="BBJ44883.1"/>
    <property type="molecule type" value="Genomic_DNA"/>
</dbReference>
<gene>
    <name evidence="1" type="ORF">SSPO_076010</name>
</gene>
<proteinExistence type="predicted"/>